<name>A0A2U1L131_ARTAN</name>
<dbReference type="AlphaFoldDB" id="A0A2U1L131"/>
<gene>
    <name evidence="2" type="ORF">CTI12_AA542050</name>
</gene>
<comment type="caution">
    <text evidence="2">The sequence shown here is derived from an EMBL/GenBank/DDBJ whole genome shotgun (WGS) entry which is preliminary data.</text>
</comment>
<keyword evidence="1" id="KW-0812">Transmembrane</keyword>
<feature type="transmembrane region" description="Helical" evidence="1">
    <location>
        <begin position="12"/>
        <end position="33"/>
    </location>
</feature>
<keyword evidence="1" id="KW-1133">Transmembrane helix</keyword>
<keyword evidence="3" id="KW-1185">Reference proteome</keyword>
<proteinExistence type="predicted"/>
<reference evidence="2 3" key="1">
    <citation type="journal article" date="2018" name="Mol. Plant">
        <title>The genome of Artemisia annua provides insight into the evolution of Asteraceae family and artemisinin biosynthesis.</title>
        <authorList>
            <person name="Shen Q."/>
            <person name="Zhang L."/>
            <person name="Liao Z."/>
            <person name="Wang S."/>
            <person name="Yan T."/>
            <person name="Shi P."/>
            <person name="Liu M."/>
            <person name="Fu X."/>
            <person name="Pan Q."/>
            <person name="Wang Y."/>
            <person name="Lv Z."/>
            <person name="Lu X."/>
            <person name="Zhang F."/>
            <person name="Jiang W."/>
            <person name="Ma Y."/>
            <person name="Chen M."/>
            <person name="Hao X."/>
            <person name="Li L."/>
            <person name="Tang Y."/>
            <person name="Lv G."/>
            <person name="Zhou Y."/>
            <person name="Sun X."/>
            <person name="Brodelius P.E."/>
            <person name="Rose J.K.C."/>
            <person name="Tang K."/>
        </authorList>
    </citation>
    <scope>NUCLEOTIDE SEQUENCE [LARGE SCALE GENOMIC DNA]</scope>
    <source>
        <strain evidence="3">cv. Huhao1</strain>
        <tissue evidence="2">Leaf</tissue>
    </source>
</reference>
<keyword evidence="1" id="KW-0472">Membrane</keyword>
<dbReference type="EMBL" id="PKPP01012235">
    <property type="protein sequence ID" value="PWA42709.1"/>
    <property type="molecule type" value="Genomic_DNA"/>
</dbReference>
<evidence type="ECO:0000256" key="1">
    <source>
        <dbReference type="SAM" id="Phobius"/>
    </source>
</evidence>
<organism evidence="2 3">
    <name type="scientific">Artemisia annua</name>
    <name type="common">Sweet wormwood</name>
    <dbReference type="NCBI Taxonomy" id="35608"/>
    <lineage>
        <taxon>Eukaryota</taxon>
        <taxon>Viridiplantae</taxon>
        <taxon>Streptophyta</taxon>
        <taxon>Embryophyta</taxon>
        <taxon>Tracheophyta</taxon>
        <taxon>Spermatophyta</taxon>
        <taxon>Magnoliopsida</taxon>
        <taxon>eudicotyledons</taxon>
        <taxon>Gunneridae</taxon>
        <taxon>Pentapetalae</taxon>
        <taxon>asterids</taxon>
        <taxon>campanulids</taxon>
        <taxon>Asterales</taxon>
        <taxon>Asteraceae</taxon>
        <taxon>Asteroideae</taxon>
        <taxon>Anthemideae</taxon>
        <taxon>Artemisiinae</taxon>
        <taxon>Artemisia</taxon>
    </lineage>
</organism>
<sequence length="143" mass="16235">MLEILALQVQKIGIFYTGVLIKVLSLSGSYMLFVFKFGTLVVDLISVLNLSCDNAWKSELGFESGGWGLLQLGKICNSLVQPLLLVWMLKRKWENTLLLLLMNWRNISTKLFSDKNLFESTPVHLLLNRESVEAIMMKVIGKN</sequence>
<protein>
    <submittedName>
        <fullName evidence="2">Uncharacterized protein</fullName>
    </submittedName>
</protein>
<dbReference type="Proteomes" id="UP000245207">
    <property type="component" value="Unassembled WGS sequence"/>
</dbReference>
<evidence type="ECO:0000313" key="2">
    <source>
        <dbReference type="EMBL" id="PWA42709.1"/>
    </source>
</evidence>
<accession>A0A2U1L131</accession>
<evidence type="ECO:0000313" key="3">
    <source>
        <dbReference type="Proteomes" id="UP000245207"/>
    </source>
</evidence>